<evidence type="ECO:0000256" key="12">
    <source>
        <dbReference type="ARBA" id="ARBA00025078"/>
    </source>
</evidence>
<evidence type="ECO:0000256" key="14">
    <source>
        <dbReference type="SAM" id="MobiDB-lite"/>
    </source>
</evidence>
<feature type="transmembrane region" description="Helical" evidence="13">
    <location>
        <begin position="185"/>
        <end position="211"/>
    </location>
</feature>
<keyword evidence="8 13" id="KW-0653">Protein transport</keyword>
<keyword evidence="15" id="KW-0969">Cilium</keyword>
<evidence type="ECO:0000313" key="16">
    <source>
        <dbReference type="Proteomes" id="UP000468901"/>
    </source>
</evidence>
<dbReference type="InterPro" id="IPR029025">
    <property type="entry name" value="T3SS_substrate_exporter_C"/>
</dbReference>
<accession>A0A6N6VJI5</accession>
<dbReference type="GO" id="GO:0044780">
    <property type="term" value="P:bacterial-type flagellum assembly"/>
    <property type="evidence" value="ECO:0007669"/>
    <property type="project" value="InterPro"/>
</dbReference>
<dbReference type="Gene3D" id="6.10.250.2080">
    <property type="match status" value="1"/>
</dbReference>
<evidence type="ECO:0000256" key="9">
    <source>
        <dbReference type="ARBA" id="ARBA00022989"/>
    </source>
</evidence>
<dbReference type="SUPFAM" id="SSF160544">
    <property type="entry name" value="EscU C-terminal domain-like"/>
    <property type="match status" value="1"/>
</dbReference>
<evidence type="ECO:0000256" key="3">
    <source>
        <dbReference type="ARBA" id="ARBA00021622"/>
    </source>
</evidence>
<dbReference type="Proteomes" id="UP000468901">
    <property type="component" value="Unassembled WGS sequence"/>
</dbReference>
<evidence type="ECO:0000256" key="5">
    <source>
        <dbReference type="ARBA" id="ARBA00022475"/>
    </source>
</evidence>
<dbReference type="PANTHER" id="PTHR30531:SF12">
    <property type="entry name" value="FLAGELLAR BIOSYNTHETIC PROTEIN FLHB"/>
    <property type="match status" value="1"/>
</dbReference>
<feature type="transmembrane region" description="Helical" evidence="13">
    <location>
        <begin position="33"/>
        <end position="61"/>
    </location>
</feature>
<dbReference type="AlphaFoldDB" id="A0A6N6VJI5"/>
<dbReference type="Gene3D" id="3.40.1690.10">
    <property type="entry name" value="secretion proteins EscU"/>
    <property type="match status" value="1"/>
</dbReference>
<reference evidence="15 16" key="1">
    <citation type="submission" date="2019-09" db="EMBL/GenBank/DDBJ databases">
        <title>Parvibaculum sedimenti sp. nov., isolated from sediment.</title>
        <authorList>
            <person name="Wang Y."/>
        </authorList>
    </citation>
    <scope>NUCLEOTIDE SEQUENCE [LARGE SCALE GENOMIC DNA]</scope>
    <source>
        <strain evidence="15 16">HXT-9</strain>
    </source>
</reference>
<comment type="caution">
    <text evidence="15">The sequence shown here is derived from an EMBL/GenBank/DDBJ whole genome shotgun (WGS) entry which is preliminary data.</text>
</comment>
<keyword evidence="15" id="KW-0282">Flagellum</keyword>
<feature type="region of interest" description="Disordered" evidence="14">
    <location>
        <begin position="1"/>
        <end position="24"/>
    </location>
</feature>
<keyword evidence="7 13" id="KW-1005">Bacterial flagellum biogenesis</keyword>
<dbReference type="InterPro" id="IPR006136">
    <property type="entry name" value="FlhB"/>
</dbReference>
<keyword evidence="16" id="KW-1185">Reference proteome</keyword>
<evidence type="ECO:0000256" key="6">
    <source>
        <dbReference type="ARBA" id="ARBA00022692"/>
    </source>
</evidence>
<evidence type="ECO:0000256" key="8">
    <source>
        <dbReference type="ARBA" id="ARBA00022927"/>
    </source>
</evidence>
<comment type="function">
    <text evidence="12 13">Required for formation of the rod structure in the basal body of the flagellar apparatus. Together with FliI and FliH, may constitute the export apparatus of flagellin.</text>
</comment>
<dbReference type="RefSeq" id="WP_152216969.1">
    <property type="nucleotide sequence ID" value="NZ_JBAQYD010000292.1"/>
</dbReference>
<evidence type="ECO:0000313" key="15">
    <source>
        <dbReference type="EMBL" id="KAB7739086.1"/>
    </source>
</evidence>
<organism evidence="15 16">
    <name type="scientific">Parvibaculum sedimenti</name>
    <dbReference type="NCBI Taxonomy" id="2608632"/>
    <lineage>
        <taxon>Bacteria</taxon>
        <taxon>Pseudomonadati</taxon>
        <taxon>Pseudomonadota</taxon>
        <taxon>Alphaproteobacteria</taxon>
        <taxon>Hyphomicrobiales</taxon>
        <taxon>Parvibaculaceae</taxon>
        <taxon>Parvibaculum</taxon>
    </lineage>
</organism>
<name>A0A6N6VJI5_9HYPH</name>
<dbReference type="NCBIfam" id="TIGR00328">
    <property type="entry name" value="flhB"/>
    <property type="match status" value="1"/>
</dbReference>
<evidence type="ECO:0000256" key="4">
    <source>
        <dbReference type="ARBA" id="ARBA00022448"/>
    </source>
</evidence>
<gene>
    <name evidence="13 15" type="primary">flhB</name>
    <name evidence="15" type="ORF">F2P47_13835</name>
</gene>
<dbReference type="PRINTS" id="PR00950">
    <property type="entry name" value="TYPE3IMSPROT"/>
</dbReference>
<sequence length="360" mass="39646">MSEENDSEKTEEPTHRKLEEAAKRGDVAKSQEISAWFVMLGGAMCIGLMGSSSAGTIMHALKVYLAAPDQIPMDRDHLRAMILHLGATIFGAMAMPLGVLIVAALAGNLVQHAPVFSAENMKPSFSKLSPMKGLERLFGKKSLVNLAKSIVKFVVVGAVVFQIAWPERGRLALMMTWDVSLLLPLVRALALKMFTGVIAVMAIVAGVDYLFERMQWMKKQRMSFQEIKDEYRQSEGDPTVKAKLRQIRAERSRKRMMANVPKATVVIMNPTHYAVALKYEKGMGAPVCVAKGLDAIALKIRAIAEENGVAVVENPPLARALHASVEIDQEIQPDHYKAVAEVIGYVMRLKAKIGGRRRAR</sequence>
<protein>
    <recommendedName>
        <fullName evidence="3 13">Flagellar biosynthetic protein FlhB</fullName>
    </recommendedName>
</protein>
<keyword evidence="15" id="KW-0966">Cell projection</keyword>
<evidence type="ECO:0000256" key="11">
    <source>
        <dbReference type="ARBA" id="ARBA00023225"/>
    </source>
</evidence>
<comment type="similarity">
    <text evidence="2 13">Belongs to the type III secretion exporter family.</text>
</comment>
<dbReference type="GO" id="GO:0009306">
    <property type="term" value="P:protein secretion"/>
    <property type="evidence" value="ECO:0007669"/>
    <property type="project" value="InterPro"/>
</dbReference>
<dbReference type="InterPro" id="IPR006135">
    <property type="entry name" value="T3SS_substrate_exporter"/>
</dbReference>
<keyword evidence="9 13" id="KW-1133">Transmembrane helix</keyword>
<evidence type="ECO:0000256" key="10">
    <source>
        <dbReference type="ARBA" id="ARBA00023136"/>
    </source>
</evidence>
<keyword evidence="5 13" id="KW-1003">Cell membrane</keyword>
<evidence type="ECO:0000256" key="2">
    <source>
        <dbReference type="ARBA" id="ARBA00010690"/>
    </source>
</evidence>
<evidence type="ECO:0000256" key="13">
    <source>
        <dbReference type="RuleBase" id="RU364091"/>
    </source>
</evidence>
<dbReference type="FunFam" id="3.40.1690.10:FF:000001">
    <property type="entry name" value="Flagellar biosynthetic protein FlhB"/>
    <property type="match status" value="1"/>
</dbReference>
<proteinExistence type="inferred from homology"/>
<keyword evidence="10 13" id="KW-0472">Membrane</keyword>
<feature type="transmembrane region" description="Helical" evidence="13">
    <location>
        <begin position="146"/>
        <end position="165"/>
    </location>
</feature>
<keyword evidence="11 13" id="KW-1006">Bacterial flagellum protein export</keyword>
<dbReference type="EMBL" id="WESC01000013">
    <property type="protein sequence ID" value="KAB7739086.1"/>
    <property type="molecule type" value="Genomic_DNA"/>
</dbReference>
<keyword evidence="6 13" id="KW-0812">Transmembrane</keyword>
<dbReference type="GO" id="GO:0005886">
    <property type="term" value="C:plasma membrane"/>
    <property type="evidence" value="ECO:0007669"/>
    <property type="project" value="UniProtKB-SubCell"/>
</dbReference>
<keyword evidence="4 13" id="KW-0813">Transport</keyword>
<evidence type="ECO:0000256" key="1">
    <source>
        <dbReference type="ARBA" id="ARBA00004651"/>
    </source>
</evidence>
<comment type="subcellular location">
    <subcellularLocation>
        <location evidence="1">Cell membrane</location>
        <topology evidence="1">Multi-pass membrane protein</topology>
    </subcellularLocation>
</comment>
<dbReference type="Pfam" id="PF01312">
    <property type="entry name" value="Bac_export_2"/>
    <property type="match status" value="1"/>
</dbReference>
<feature type="compositionally biased region" description="Basic and acidic residues" evidence="14">
    <location>
        <begin position="7"/>
        <end position="24"/>
    </location>
</feature>
<dbReference type="PANTHER" id="PTHR30531">
    <property type="entry name" value="FLAGELLAR BIOSYNTHETIC PROTEIN FLHB"/>
    <property type="match status" value="1"/>
</dbReference>
<feature type="transmembrane region" description="Helical" evidence="13">
    <location>
        <begin position="81"/>
        <end position="106"/>
    </location>
</feature>
<evidence type="ECO:0000256" key="7">
    <source>
        <dbReference type="ARBA" id="ARBA00022795"/>
    </source>
</evidence>